<keyword evidence="2" id="KW-0378">Hydrolase</keyword>
<dbReference type="ESTHER" id="9helo-a0a1l7x4l7">
    <property type="family name" value="PAF-Acetylhydrolase"/>
</dbReference>
<dbReference type="Gene3D" id="3.40.50.1820">
    <property type="entry name" value="alpha/beta hydrolase"/>
    <property type="match status" value="1"/>
</dbReference>
<protein>
    <recommendedName>
        <fullName evidence="1">1-alkyl-2-acetylglycerophosphocholine esterase</fullName>
        <ecNumber evidence="1">3.1.1.47</ecNumber>
    </recommendedName>
</protein>
<evidence type="ECO:0000256" key="1">
    <source>
        <dbReference type="ARBA" id="ARBA00013201"/>
    </source>
</evidence>
<keyword evidence="5" id="KW-0732">Signal</keyword>
<dbReference type="InterPro" id="IPR029058">
    <property type="entry name" value="AB_hydrolase_fold"/>
</dbReference>
<evidence type="ECO:0000256" key="3">
    <source>
        <dbReference type="ARBA" id="ARBA00022963"/>
    </source>
</evidence>
<feature type="signal peptide" evidence="5">
    <location>
        <begin position="1"/>
        <end position="18"/>
    </location>
</feature>
<evidence type="ECO:0000256" key="2">
    <source>
        <dbReference type="ARBA" id="ARBA00022801"/>
    </source>
</evidence>
<dbReference type="OrthoDB" id="2363873at2759"/>
<keyword evidence="3" id="KW-0442">Lipid degradation</keyword>
<dbReference type="SUPFAM" id="SSF53474">
    <property type="entry name" value="alpha/beta-Hydrolases"/>
    <property type="match status" value="1"/>
</dbReference>
<dbReference type="PANTHER" id="PTHR10272:SF14">
    <property type="entry name" value="PAF ACETYLHYDROLASE FAMILY PROTEIN"/>
    <property type="match status" value="1"/>
</dbReference>
<evidence type="ECO:0000256" key="4">
    <source>
        <dbReference type="ARBA" id="ARBA00023098"/>
    </source>
</evidence>
<feature type="chain" id="PRO_5012228201" description="1-alkyl-2-acetylglycerophosphocholine esterase" evidence="5">
    <location>
        <begin position="19"/>
        <end position="384"/>
    </location>
</feature>
<dbReference type="STRING" id="576137.A0A1L7X4L7"/>
<dbReference type="AlphaFoldDB" id="A0A1L7X4L7"/>
<sequence length="384" mass="42354">MTCRTLFVVALCFCSSLASIQLPKLLGPNPVGTRRIEVIDQGRLDPWAPKPTPRAPILQFWYPIERDKSLEAAPWLPPNAAKWQEDDWEVPHGTLAGIKTRTFADGTAIFPLTENSTTPVLVFSPGSGALCAWYSGFLSSLASFGYTIIGVDHPYDSAPLERPNGELILQANTTDDIAFAAQVRKADVLWLAGQIARESLCRWLSSKTACEKRLGENISLGVFGQSLGGTTANLAMQDSTTLYKSSISIDGPFLKPLNQTGFHGPLFYMAAENSTLHNVLVKEWPIIDGWKLAVKVKGTVHISFSDFPALSPDLPEGDWGDVGSIEAKKINEIMAIYIKEFWDWTLLGKRDGTLLKHESEEFPEVVFQHLDKDTGLGKHLKEDL</sequence>
<evidence type="ECO:0000313" key="6">
    <source>
        <dbReference type="EMBL" id="CZR59971.1"/>
    </source>
</evidence>
<accession>A0A1L7X4L7</accession>
<name>A0A1L7X4L7_9HELO</name>
<dbReference type="Pfam" id="PF03403">
    <property type="entry name" value="PAF-AH_p_II"/>
    <property type="match status" value="2"/>
</dbReference>
<keyword evidence="7" id="KW-1185">Reference proteome</keyword>
<reference evidence="6 7" key="1">
    <citation type="submission" date="2016-03" db="EMBL/GenBank/DDBJ databases">
        <authorList>
            <person name="Ploux O."/>
        </authorList>
    </citation>
    <scope>NUCLEOTIDE SEQUENCE [LARGE SCALE GENOMIC DNA]</scope>
    <source>
        <strain evidence="6 7">UAMH 11012</strain>
    </source>
</reference>
<dbReference type="EMBL" id="FJOG01000015">
    <property type="protein sequence ID" value="CZR59971.1"/>
    <property type="molecule type" value="Genomic_DNA"/>
</dbReference>
<dbReference type="PANTHER" id="PTHR10272">
    <property type="entry name" value="PLATELET-ACTIVATING FACTOR ACETYLHYDROLASE"/>
    <property type="match status" value="1"/>
</dbReference>
<dbReference type="EC" id="3.1.1.47" evidence="1"/>
<dbReference type="GO" id="GO:0003847">
    <property type="term" value="F:1-alkyl-2-acetylglycerophosphocholine esterase activity"/>
    <property type="evidence" value="ECO:0007669"/>
    <property type="project" value="UniProtKB-EC"/>
</dbReference>
<keyword evidence="4" id="KW-0443">Lipid metabolism</keyword>
<dbReference type="Proteomes" id="UP000184330">
    <property type="component" value="Unassembled WGS sequence"/>
</dbReference>
<organism evidence="6 7">
    <name type="scientific">Phialocephala subalpina</name>
    <dbReference type="NCBI Taxonomy" id="576137"/>
    <lineage>
        <taxon>Eukaryota</taxon>
        <taxon>Fungi</taxon>
        <taxon>Dikarya</taxon>
        <taxon>Ascomycota</taxon>
        <taxon>Pezizomycotina</taxon>
        <taxon>Leotiomycetes</taxon>
        <taxon>Helotiales</taxon>
        <taxon>Mollisiaceae</taxon>
        <taxon>Phialocephala</taxon>
        <taxon>Phialocephala fortinii species complex</taxon>
    </lineage>
</organism>
<dbReference type="GO" id="GO:0016042">
    <property type="term" value="P:lipid catabolic process"/>
    <property type="evidence" value="ECO:0007669"/>
    <property type="project" value="UniProtKB-KW"/>
</dbReference>
<evidence type="ECO:0000256" key="5">
    <source>
        <dbReference type="SAM" id="SignalP"/>
    </source>
</evidence>
<gene>
    <name evidence="6" type="ORF">PAC_09866</name>
</gene>
<proteinExistence type="predicted"/>
<evidence type="ECO:0000313" key="7">
    <source>
        <dbReference type="Proteomes" id="UP000184330"/>
    </source>
</evidence>